<dbReference type="AlphaFoldDB" id="A0A4R4ZP98"/>
<evidence type="ECO:0000259" key="4">
    <source>
        <dbReference type="Pfam" id="PF13439"/>
    </source>
</evidence>
<dbReference type="Proteomes" id="UP000295124">
    <property type="component" value="Unassembled WGS sequence"/>
</dbReference>
<dbReference type="CDD" id="cd03801">
    <property type="entry name" value="GT4_PimA-like"/>
    <property type="match status" value="1"/>
</dbReference>
<proteinExistence type="predicted"/>
<evidence type="ECO:0000313" key="6">
    <source>
        <dbReference type="Proteomes" id="UP000295124"/>
    </source>
</evidence>
<feature type="domain" description="Glycosyl transferase family 1" evidence="3">
    <location>
        <begin position="203"/>
        <end position="354"/>
    </location>
</feature>
<sequence>MSEVVIATLMRLEGPSGLQSHVRTFDTYLREQSEAVSVVSPFSARSPLVLPIFAARIGVRKLSRPAAIRWHEYWHARYLAIALRRHLATRPDAVIYAQCPISAGVALRVRTTQPVVMVAHLNISQADEWADKGEIPRDGTLFRSIRDHETDVLSRLDGIVYVSGFNKSQLESRIPALQQVPSAVIPNPVPDSPRAAATTVDADLVTVGGLEPRKNHSHLLRILAAAAHRGHRYTLSIVGDGPERGALQKQAADLGIADLVRFLGYQSDPRPILRQHRVYCHTATMESFGIVLVEAMAEGLPVLTAPVGGIPDVVQPGAEGLFWPLDDADAAADVLIGLLEDPATRSRMAVAARSRFEQDFAAAVVGRRLLTFLQQQTARTEA</sequence>
<organism evidence="5 6">
    <name type="scientific">Kribbella antibiotica</name>
    <dbReference type="NCBI Taxonomy" id="190195"/>
    <lineage>
        <taxon>Bacteria</taxon>
        <taxon>Bacillati</taxon>
        <taxon>Actinomycetota</taxon>
        <taxon>Actinomycetes</taxon>
        <taxon>Propionibacteriales</taxon>
        <taxon>Kribbellaceae</taxon>
        <taxon>Kribbella</taxon>
    </lineage>
</organism>
<reference evidence="5 6" key="1">
    <citation type="submission" date="2019-03" db="EMBL/GenBank/DDBJ databases">
        <title>Draft genome sequences of novel Actinobacteria.</title>
        <authorList>
            <person name="Sahin N."/>
            <person name="Ay H."/>
            <person name="Saygin H."/>
        </authorList>
    </citation>
    <scope>NUCLEOTIDE SEQUENCE [LARGE SCALE GENOMIC DNA]</scope>
    <source>
        <strain evidence="5 6">JCM 13523</strain>
    </source>
</reference>
<evidence type="ECO:0000313" key="5">
    <source>
        <dbReference type="EMBL" id="TDD60738.1"/>
    </source>
</evidence>
<dbReference type="PANTHER" id="PTHR45947">
    <property type="entry name" value="SULFOQUINOVOSYL TRANSFERASE SQD2"/>
    <property type="match status" value="1"/>
</dbReference>
<keyword evidence="2 5" id="KW-0808">Transferase</keyword>
<protein>
    <submittedName>
        <fullName evidence="5">Glycosyltransferase family 1 protein</fullName>
    </submittedName>
</protein>
<dbReference type="Pfam" id="PF00534">
    <property type="entry name" value="Glycos_transf_1"/>
    <property type="match status" value="1"/>
</dbReference>
<dbReference type="InterPro" id="IPR050194">
    <property type="entry name" value="Glycosyltransferase_grp1"/>
</dbReference>
<name>A0A4R4ZP98_9ACTN</name>
<dbReference type="GO" id="GO:0016758">
    <property type="term" value="F:hexosyltransferase activity"/>
    <property type="evidence" value="ECO:0007669"/>
    <property type="project" value="TreeGrafter"/>
</dbReference>
<keyword evidence="1" id="KW-0328">Glycosyltransferase</keyword>
<gene>
    <name evidence="5" type="ORF">E1263_09820</name>
</gene>
<dbReference type="PANTHER" id="PTHR45947:SF3">
    <property type="entry name" value="SULFOQUINOVOSYL TRANSFERASE SQD2"/>
    <property type="match status" value="1"/>
</dbReference>
<dbReference type="InterPro" id="IPR001296">
    <property type="entry name" value="Glyco_trans_1"/>
</dbReference>
<comment type="caution">
    <text evidence="5">The sequence shown here is derived from an EMBL/GenBank/DDBJ whole genome shotgun (WGS) entry which is preliminary data.</text>
</comment>
<dbReference type="RefSeq" id="WP_132166895.1">
    <property type="nucleotide sequence ID" value="NZ_SMKX01000021.1"/>
</dbReference>
<dbReference type="Pfam" id="PF13439">
    <property type="entry name" value="Glyco_transf_4"/>
    <property type="match status" value="1"/>
</dbReference>
<dbReference type="OrthoDB" id="9802525at2"/>
<dbReference type="InterPro" id="IPR028098">
    <property type="entry name" value="Glyco_trans_4-like_N"/>
</dbReference>
<feature type="domain" description="Glycosyltransferase subfamily 4-like N-terminal" evidence="4">
    <location>
        <begin position="16"/>
        <end position="190"/>
    </location>
</feature>
<keyword evidence="6" id="KW-1185">Reference proteome</keyword>
<dbReference type="EMBL" id="SMKX01000021">
    <property type="protein sequence ID" value="TDD60738.1"/>
    <property type="molecule type" value="Genomic_DNA"/>
</dbReference>
<evidence type="ECO:0000256" key="1">
    <source>
        <dbReference type="ARBA" id="ARBA00022676"/>
    </source>
</evidence>
<evidence type="ECO:0000256" key="2">
    <source>
        <dbReference type="ARBA" id="ARBA00022679"/>
    </source>
</evidence>
<accession>A0A4R4ZP98</accession>
<dbReference type="SUPFAM" id="SSF53756">
    <property type="entry name" value="UDP-Glycosyltransferase/glycogen phosphorylase"/>
    <property type="match status" value="1"/>
</dbReference>
<dbReference type="Gene3D" id="3.40.50.2000">
    <property type="entry name" value="Glycogen Phosphorylase B"/>
    <property type="match status" value="2"/>
</dbReference>
<evidence type="ECO:0000259" key="3">
    <source>
        <dbReference type="Pfam" id="PF00534"/>
    </source>
</evidence>